<reference evidence="1" key="1">
    <citation type="submission" date="2014-09" db="EMBL/GenBank/DDBJ databases">
        <authorList>
            <person name="Magalhaes I.L.F."/>
            <person name="Oliveira U."/>
            <person name="Santos F.R."/>
            <person name="Vidigal T.H.D.A."/>
            <person name="Brescovit A.D."/>
            <person name="Santos A.J."/>
        </authorList>
    </citation>
    <scope>NUCLEOTIDE SEQUENCE</scope>
    <source>
        <tissue evidence="1">Shoot tissue taken approximately 20 cm above the soil surface</tissue>
    </source>
</reference>
<name>A0A0A9A9W1_ARUDO</name>
<evidence type="ECO:0000313" key="1">
    <source>
        <dbReference type="EMBL" id="JAD46703.1"/>
    </source>
</evidence>
<sequence length="29" mass="3174">MSPVHVTEANLFGTSFIILSQAKITMISH</sequence>
<protein>
    <submittedName>
        <fullName evidence="1">Uncharacterized protein</fullName>
    </submittedName>
</protein>
<proteinExistence type="predicted"/>
<organism evidence="1">
    <name type="scientific">Arundo donax</name>
    <name type="common">Giant reed</name>
    <name type="synonym">Donax arundinaceus</name>
    <dbReference type="NCBI Taxonomy" id="35708"/>
    <lineage>
        <taxon>Eukaryota</taxon>
        <taxon>Viridiplantae</taxon>
        <taxon>Streptophyta</taxon>
        <taxon>Embryophyta</taxon>
        <taxon>Tracheophyta</taxon>
        <taxon>Spermatophyta</taxon>
        <taxon>Magnoliopsida</taxon>
        <taxon>Liliopsida</taxon>
        <taxon>Poales</taxon>
        <taxon>Poaceae</taxon>
        <taxon>PACMAD clade</taxon>
        <taxon>Arundinoideae</taxon>
        <taxon>Arundineae</taxon>
        <taxon>Arundo</taxon>
    </lineage>
</organism>
<dbReference type="EMBL" id="GBRH01251192">
    <property type="protein sequence ID" value="JAD46703.1"/>
    <property type="molecule type" value="Transcribed_RNA"/>
</dbReference>
<dbReference type="AlphaFoldDB" id="A0A0A9A9W1"/>
<accession>A0A0A9A9W1</accession>
<reference evidence="1" key="2">
    <citation type="journal article" date="2015" name="Data Brief">
        <title>Shoot transcriptome of the giant reed, Arundo donax.</title>
        <authorList>
            <person name="Barrero R.A."/>
            <person name="Guerrero F.D."/>
            <person name="Moolhuijzen P."/>
            <person name="Goolsby J.A."/>
            <person name="Tidwell J."/>
            <person name="Bellgard S.E."/>
            <person name="Bellgard M.I."/>
        </authorList>
    </citation>
    <scope>NUCLEOTIDE SEQUENCE</scope>
    <source>
        <tissue evidence="1">Shoot tissue taken approximately 20 cm above the soil surface</tissue>
    </source>
</reference>